<sequence length="739" mass="82503">MATAARGLIGFGISMYEPACAFACQTILQTSKLNCSTPPVADRWHGGSGLGFDTPDECFASDDAFQLSLAWCLHQHCDSPRWMIERFWATDVSATGPALEIDLTEAIQRCGGDLKKTLRPGSPLDQPSSIAKDDWKPTATSLEDFAYVEAQGSKYALLLFTTAVFVPPLLTAFSWITFALFPWLERWCLTHIVYPPLFHRRRKLLLRLIGEQDVPTRGHAIFVILFSLQNLLFCFLGHRVRWPNVNYHSELHAFIEILADRTGHLCFANLAALILYGTRCSPLIFITGWSRATYILLHRWIAYLCIGHALVHTIIYFIVHIHLLAHKFTQAYWNFGFIAIVLFLAIALFSLVPVRRSRYELFLDLHILMAFLALLACYYHIDFNFSHRWGYENWIIVCAIMWTVDRLVRGLMVLRNGKHIARCSHLDEEYLEISVEGVTGTGMAYLYFPTATTWRVWENHPFSIAASIVEKEEISGERNKGFDQEGPLFGLVDTDSDSDGDSEMQQGPSSQGTARYTPLSDSPDRKSNKGQLSIPLAALTPATSTSAMPLLPASDKEEPPAWSSGLSFLVRRQKGTTARLFNDMVTLPVLVEGPYSSHVNLLHLAATYSHIVCIAGGVGITAMLPLLRARSTTSFGRTALYFGSRTQAFVKFSGVEALQKEGSGLDVRIRVGARWQVEDIITREAGATDSHTRGVGGGDVLVVVCGPAGLNHDVRMEVVEANKKRKNGVIRLVDEHFSW</sequence>
<keyword evidence="11" id="KW-1185">Reference proteome</keyword>
<dbReference type="GO" id="GO:0006826">
    <property type="term" value="P:iron ion transport"/>
    <property type="evidence" value="ECO:0007669"/>
    <property type="project" value="TreeGrafter"/>
</dbReference>
<dbReference type="GO" id="GO:0006879">
    <property type="term" value="P:intracellular iron ion homeostasis"/>
    <property type="evidence" value="ECO:0007669"/>
    <property type="project" value="TreeGrafter"/>
</dbReference>
<dbReference type="EMBL" id="ML977663">
    <property type="protein sequence ID" value="KAF1994330.1"/>
    <property type="molecule type" value="Genomic_DNA"/>
</dbReference>
<feature type="compositionally biased region" description="Polar residues" evidence="7">
    <location>
        <begin position="503"/>
        <end position="514"/>
    </location>
</feature>
<dbReference type="OrthoDB" id="167398at2759"/>
<gene>
    <name evidence="10" type="ORF">P154DRAFT_527126</name>
</gene>
<feature type="transmembrane region" description="Helical" evidence="8">
    <location>
        <begin position="361"/>
        <end position="381"/>
    </location>
</feature>
<evidence type="ECO:0000256" key="5">
    <source>
        <dbReference type="ARBA" id="ARBA00023065"/>
    </source>
</evidence>
<reference evidence="10" key="1">
    <citation type="journal article" date="2020" name="Stud. Mycol.">
        <title>101 Dothideomycetes genomes: a test case for predicting lifestyles and emergence of pathogens.</title>
        <authorList>
            <person name="Haridas S."/>
            <person name="Albert R."/>
            <person name="Binder M."/>
            <person name="Bloem J."/>
            <person name="Labutti K."/>
            <person name="Salamov A."/>
            <person name="Andreopoulos B."/>
            <person name="Baker S."/>
            <person name="Barry K."/>
            <person name="Bills G."/>
            <person name="Bluhm B."/>
            <person name="Cannon C."/>
            <person name="Castanera R."/>
            <person name="Culley D."/>
            <person name="Daum C."/>
            <person name="Ezra D."/>
            <person name="Gonzalez J."/>
            <person name="Henrissat B."/>
            <person name="Kuo A."/>
            <person name="Liang C."/>
            <person name="Lipzen A."/>
            <person name="Lutzoni F."/>
            <person name="Magnuson J."/>
            <person name="Mondo S."/>
            <person name="Nolan M."/>
            <person name="Ohm R."/>
            <person name="Pangilinan J."/>
            <person name="Park H.-J."/>
            <person name="Ramirez L."/>
            <person name="Alfaro M."/>
            <person name="Sun H."/>
            <person name="Tritt A."/>
            <person name="Yoshinaga Y."/>
            <person name="Zwiers L.-H."/>
            <person name="Turgeon B."/>
            <person name="Goodwin S."/>
            <person name="Spatafora J."/>
            <person name="Crous P."/>
            <person name="Grigoriev I."/>
        </authorList>
    </citation>
    <scope>NUCLEOTIDE SEQUENCE</scope>
    <source>
        <strain evidence="10">CBS 123094</strain>
    </source>
</reference>
<dbReference type="Pfam" id="PF01794">
    <property type="entry name" value="Ferric_reduct"/>
    <property type="match status" value="1"/>
</dbReference>
<dbReference type="SUPFAM" id="SSF52343">
    <property type="entry name" value="Ferredoxin reductase-like, C-terminal NADP-linked domain"/>
    <property type="match status" value="1"/>
</dbReference>
<evidence type="ECO:0000313" key="10">
    <source>
        <dbReference type="EMBL" id="KAF1994330.1"/>
    </source>
</evidence>
<feature type="transmembrane region" description="Helical" evidence="8">
    <location>
        <begin position="220"/>
        <end position="238"/>
    </location>
</feature>
<evidence type="ECO:0000256" key="3">
    <source>
        <dbReference type="ARBA" id="ARBA00022692"/>
    </source>
</evidence>
<keyword evidence="3 8" id="KW-0812">Transmembrane</keyword>
<dbReference type="Proteomes" id="UP000799779">
    <property type="component" value="Unassembled WGS sequence"/>
</dbReference>
<feature type="region of interest" description="Disordered" evidence="7">
    <location>
        <begin position="479"/>
        <end position="530"/>
    </location>
</feature>
<evidence type="ECO:0000256" key="7">
    <source>
        <dbReference type="SAM" id="MobiDB-lite"/>
    </source>
</evidence>
<feature type="transmembrane region" description="Helical" evidence="8">
    <location>
        <begin position="301"/>
        <end position="325"/>
    </location>
</feature>
<comment type="subcellular location">
    <subcellularLocation>
        <location evidence="1">Membrane</location>
        <topology evidence="1">Multi-pass membrane protein</topology>
    </subcellularLocation>
</comment>
<evidence type="ECO:0000256" key="4">
    <source>
        <dbReference type="ARBA" id="ARBA00022989"/>
    </source>
</evidence>
<dbReference type="GO" id="GO:0015677">
    <property type="term" value="P:copper ion import"/>
    <property type="evidence" value="ECO:0007669"/>
    <property type="project" value="TreeGrafter"/>
</dbReference>
<dbReference type="InterPro" id="IPR013130">
    <property type="entry name" value="Fe3_Rdtase_TM_dom"/>
</dbReference>
<keyword evidence="2" id="KW-0813">Transport</keyword>
<dbReference type="InterPro" id="IPR039261">
    <property type="entry name" value="FNR_nucleotide-bd"/>
</dbReference>
<name>A0A6A5VY46_9PLEO</name>
<dbReference type="Gene3D" id="3.40.50.80">
    <property type="entry name" value="Nucleotide-binding domain of ferredoxin-NADP reductase (FNR) module"/>
    <property type="match status" value="2"/>
</dbReference>
<evidence type="ECO:0000259" key="9">
    <source>
        <dbReference type="Pfam" id="PF01794"/>
    </source>
</evidence>
<keyword evidence="6 8" id="KW-0472">Membrane</keyword>
<evidence type="ECO:0000256" key="6">
    <source>
        <dbReference type="ARBA" id="ARBA00023136"/>
    </source>
</evidence>
<accession>A0A6A5VY46</accession>
<dbReference type="PANTHER" id="PTHR32361">
    <property type="entry name" value="FERRIC/CUPRIC REDUCTASE TRANSMEMBRANE COMPONENT"/>
    <property type="match status" value="1"/>
</dbReference>
<evidence type="ECO:0000256" key="2">
    <source>
        <dbReference type="ARBA" id="ARBA00022448"/>
    </source>
</evidence>
<dbReference type="GO" id="GO:0005886">
    <property type="term" value="C:plasma membrane"/>
    <property type="evidence" value="ECO:0007669"/>
    <property type="project" value="TreeGrafter"/>
</dbReference>
<dbReference type="AlphaFoldDB" id="A0A6A5VY46"/>
<dbReference type="PANTHER" id="PTHR32361:SF9">
    <property type="entry name" value="FERRIC REDUCTASE TRANSMEMBRANE COMPONENT 3-RELATED"/>
    <property type="match status" value="1"/>
</dbReference>
<keyword evidence="4 8" id="KW-1133">Transmembrane helix</keyword>
<dbReference type="InterPro" id="IPR051410">
    <property type="entry name" value="Ferric/Cupric_Reductase"/>
</dbReference>
<proteinExistence type="predicted"/>
<feature type="transmembrane region" description="Helical" evidence="8">
    <location>
        <begin position="331"/>
        <end position="354"/>
    </location>
</feature>
<feature type="domain" description="Ferric oxidoreductase" evidence="9">
    <location>
        <begin position="262"/>
        <end position="377"/>
    </location>
</feature>
<evidence type="ECO:0000313" key="11">
    <source>
        <dbReference type="Proteomes" id="UP000799779"/>
    </source>
</evidence>
<protein>
    <recommendedName>
        <fullName evidence="9">Ferric oxidoreductase domain-containing protein</fullName>
    </recommendedName>
</protein>
<dbReference type="CDD" id="cd06186">
    <property type="entry name" value="NOX_Duox_like_FAD_NADP"/>
    <property type="match status" value="1"/>
</dbReference>
<feature type="transmembrane region" description="Helical" evidence="8">
    <location>
        <begin position="155"/>
        <end position="177"/>
    </location>
</feature>
<organism evidence="10 11">
    <name type="scientific">Amniculicola lignicola CBS 123094</name>
    <dbReference type="NCBI Taxonomy" id="1392246"/>
    <lineage>
        <taxon>Eukaryota</taxon>
        <taxon>Fungi</taxon>
        <taxon>Dikarya</taxon>
        <taxon>Ascomycota</taxon>
        <taxon>Pezizomycotina</taxon>
        <taxon>Dothideomycetes</taxon>
        <taxon>Pleosporomycetidae</taxon>
        <taxon>Pleosporales</taxon>
        <taxon>Amniculicolaceae</taxon>
        <taxon>Amniculicola</taxon>
    </lineage>
</organism>
<evidence type="ECO:0000256" key="1">
    <source>
        <dbReference type="ARBA" id="ARBA00004141"/>
    </source>
</evidence>
<dbReference type="GO" id="GO:0000293">
    <property type="term" value="F:ferric-chelate reductase activity"/>
    <property type="evidence" value="ECO:0007669"/>
    <property type="project" value="TreeGrafter"/>
</dbReference>
<keyword evidence="5" id="KW-0406">Ion transport</keyword>
<evidence type="ECO:0000256" key="8">
    <source>
        <dbReference type="SAM" id="Phobius"/>
    </source>
</evidence>